<feature type="domain" description="tRNA nucleotidyltransferase/poly(A) polymerase RNA and SrmB- binding" evidence="8">
    <location>
        <begin position="409"/>
        <end position="470"/>
    </location>
</feature>
<dbReference type="SUPFAM" id="SSF81891">
    <property type="entry name" value="Poly A polymerase C-terminal region-like"/>
    <property type="match status" value="1"/>
</dbReference>
<evidence type="ECO:0000256" key="2">
    <source>
        <dbReference type="ARBA" id="ARBA00022679"/>
    </source>
</evidence>
<protein>
    <recommendedName>
        <fullName evidence="11">Poly(A) polymerase</fullName>
    </recommendedName>
</protein>
<dbReference type="PANTHER" id="PTHR43051:SF1">
    <property type="entry name" value="POLYNUCLEOTIDE ADENYLYLTRANSFERASE FAMILY PROTEIN"/>
    <property type="match status" value="1"/>
</dbReference>
<dbReference type="InterPro" id="IPR052191">
    <property type="entry name" value="tRNA_ntf/polyA_polymerase_I"/>
</dbReference>
<dbReference type="Pfam" id="PF12627">
    <property type="entry name" value="PolyA_pol_RNAbd"/>
    <property type="match status" value="1"/>
</dbReference>
<evidence type="ECO:0000256" key="1">
    <source>
        <dbReference type="ARBA" id="ARBA00007265"/>
    </source>
</evidence>
<sequence length="687" mass="77731">MRKITLLKVLNCNPARRWTEMGELSFGAARASLCHITGSDYEPVVNFDSRPESSGRHTHSANCGRNHRLSVQGVTGHREIYLPTTITVTIRLKSICHFGFQSTFMLSMFLDLTACFFLFNLIFWAQNNGAAQSWRFYSPVPEPRTDEDGMVLVPFEHRAEGVAEGDLLRWYAHEGSEGDEFHPLQEASDDSANLKLPFTSAKEPVKFQLKVLKGNQHGLHQRLIPRSTWRVLDNLHEAGYETYLVGGCVRDLLLEQIPKDFDVLSTAEPNQVRKSFPGRCFIVGRRFPICHVHSKNNTIIEVASFSTQLRTKKQEGSVKPKRLTSNDVVVRGTEGWDERDFARWENSMKRDFTINGLMYDPFKNLVYDYVGGLRDLKKLKVRTVIPAEESFMEDSARILRAVRIAARLGFSFTRTTARAIKDQRFLLLKLSKGRFMLEANMFFAYGAGEPSLRLLWRYGVLELLLPLQAAYFIEINFRRREEGSNFLLDLFRNLDKVVAPDRPCHGSLWVALLAFHLATVESKCSPVVIGAAALTVYHTTNRRKAAEKAIRIHAKLGDPGSASEAEDVSRESVLEEAIALVENAKACLGRMMDISVTSQVMQELTGVEPEESIAISQAFSQRAYSLFRGATGDEFRNPKHREEALKRESGKRSPPDPEAITKGDIEAISYLFSRIVLNTLYPRKVES</sequence>
<evidence type="ECO:0000259" key="8">
    <source>
        <dbReference type="Pfam" id="PF12627"/>
    </source>
</evidence>
<feature type="domain" description="Poly A polymerase head" evidence="7">
    <location>
        <begin position="242"/>
        <end position="382"/>
    </location>
</feature>
<dbReference type="GO" id="GO:0000166">
    <property type="term" value="F:nucleotide binding"/>
    <property type="evidence" value="ECO:0007669"/>
    <property type="project" value="UniProtKB-KW"/>
</dbReference>
<dbReference type="InterPro" id="IPR043519">
    <property type="entry name" value="NT_sf"/>
</dbReference>
<evidence type="ECO:0000256" key="6">
    <source>
        <dbReference type="SAM" id="Phobius"/>
    </source>
</evidence>
<dbReference type="Pfam" id="PF01743">
    <property type="entry name" value="PolyA_pol"/>
    <property type="match status" value="1"/>
</dbReference>
<comment type="similarity">
    <text evidence="1 4">Belongs to the tRNA nucleotidyltransferase/poly(A) polymerase family.</text>
</comment>
<evidence type="ECO:0000256" key="3">
    <source>
        <dbReference type="ARBA" id="ARBA00022741"/>
    </source>
</evidence>
<organism evidence="9 10">
    <name type="scientific">Riccia sorocarpa</name>
    <dbReference type="NCBI Taxonomy" id="122646"/>
    <lineage>
        <taxon>Eukaryota</taxon>
        <taxon>Viridiplantae</taxon>
        <taxon>Streptophyta</taxon>
        <taxon>Embryophyta</taxon>
        <taxon>Marchantiophyta</taxon>
        <taxon>Marchantiopsida</taxon>
        <taxon>Marchantiidae</taxon>
        <taxon>Marchantiales</taxon>
        <taxon>Ricciaceae</taxon>
        <taxon>Riccia</taxon>
    </lineage>
</organism>
<feature type="transmembrane region" description="Helical" evidence="6">
    <location>
        <begin position="103"/>
        <end position="125"/>
    </location>
</feature>
<keyword evidence="3" id="KW-0547">Nucleotide-binding</keyword>
<dbReference type="GO" id="GO:0003723">
    <property type="term" value="F:RNA binding"/>
    <property type="evidence" value="ECO:0007669"/>
    <property type="project" value="UniProtKB-KW"/>
</dbReference>
<dbReference type="SUPFAM" id="SSF81301">
    <property type="entry name" value="Nucleotidyltransferase"/>
    <property type="match status" value="1"/>
</dbReference>
<feature type="region of interest" description="Disordered" evidence="5">
    <location>
        <begin position="631"/>
        <end position="660"/>
    </location>
</feature>
<dbReference type="GO" id="GO:0016740">
    <property type="term" value="F:transferase activity"/>
    <property type="evidence" value="ECO:0007669"/>
    <property type="project" value="UniProtKB-KW"/>
</dbReference>
<dbReference type="EMBL" id="JBJQOH010000006">
    <property type="protein sequence ID" value="KAL3682227.1"/>
    <property type="molecule type" value="Genomic_DNA"/>
</dbReference>
<comment type="caution">
    <text evidence="9">The sequence shown here is derived from an EMBL/GenBank/DDBJ whole genome shotgun (WGS) entry which is preliminary data.</text>
</comment>
<keyword evidence="6" id="KW-1133">Transmembrane helix</keyword>
<keyword evidence="4" id="KW-0694">RNA-binding</keyword>
<dbReference type="Gene3D" id="3.30.460.10">
    <property type="entry name" value="Beta Polymerase, domain 2"/>
    <property type="match status" value="1"/>
</dbReference>
<evidence type="ECO:0000313" key="10">
    <source>
        <dbReference type="Proteomes" id="UP001633002"/>
    </source>
</evidence>
<keyword evidence="2 4" id="KW-0808">Transferase</keyword>
<keyword evidence="10" id="KW-1185">Reference proteome</keyword>
<accession>A0ABD3GUY3</accession>
<keyword evidence="6" id="KW-0472">Membrane</keyword>
<evidence type="ECO:0000313" key="9">
    <source>
        <dbReference type="EMBL" id="KAL3682227.1"/>
    </source>
</evidence>
<keyword evidence="6" id="KW-0812">Transmembrane</keyword>
<reference evidence="9 10" key="1">
    <citation type="submission" date="2024-09" db="EMBL/GenBank/DDBJ databases">
        <title>Chromosome-scale assembly of Riccia sorocarpa.</title>
        <authorList>
            <person name="Paukszto L."/>
        </authorList>
    </citation>
    <scope>NUCLEOTIDE SEQUENCE [LARGE SCALE GENOMIC DNA]</scope>
    <source>
        <strain evidence="9">LP-2024</strain>
        <tissue evidence="9">Aerial parts of the thallus</tissue>
    </source>
</reference>
<proteinExistence type="inferred from homology"/>
<dbReference type="Gene3D" id="1.10.3090.10">
    <property type="entry name" value="cca-adding enzyme, domain 2"/>
    <property type="match status" value="1"/>
</dbReference>
<evidence type="ECO:0000256" key="4">
    <source>
        <dbReference type="RuleBase" id="RU003953"/>
    </source>
</evidence>
<dbReference type="Proteomes" id="UP001633002">
    <property type="component" value="Unassembled WGS sequence"/>
</dbReference>
<gene>
    <name evidence="9" type="ORF">R1sor_000249</name>
</gene>
<evidence type="ECO:0008006" key="11">
    <source>
        <dbReference type="Google" id="ProtNLM"/>
    </source>
</evidence>
<dbReference type="InterPro" id="IPR002646">
    <property type="entry name" value="PolA_pol_head_dom"/>
</dbReference>
<evidence type="ECO:0000259" key="7">
    <source>
        <dbReference type="Pfam" id="PF01743"/>
    </source>
</evidence>
<dbReference type="InterPro" id="IPR032828">
    <property type="entry name" value="PolyA_RNA-bd"/>
</dbReference>
<evidence type="ECO:0000256" key="5">
    <source>
        <dbReference type="SAM" id="MobiDB-lite"/>
    </source>
</evidence>
<dbReference type="GO" id="GO:0001680">
    <property type="term" value="P:tRNA 3'-terminal CCA addition"/>
    <property type="evidence" value="ECO:0007669"/>
    <property type="project" value="UniProtKB-ARBA"/>
</dbReference>
<name>A0ABD3GUY3_9MARC</name>
<dbReference type="CDD" id="cd05398">
    <property type="entry name" value="NT_ClassII-CCAase"/>
    <property type="match status" value="1"/>
</dbReference>
<dbReference type="AlphaFoldDB" id="A0ABD3GUY3"/>
<dbReference type="PANTHER" id="PTHR43051">
    <property type="entry name" value="POLYNUCLEOTIDE ADENYLYLTRANSFERASE FAMILY PROTEIN"/>
    <property type="match status" value="1"/>
</dbReference>